<name>A0A540WGI9_9BACT</name>
<protein>
    <submittedName>
        <fullName evidence="2">Uncharacterized protein</fullName>
    </submittedName>
</protein>
<evidence type="ECO:0000313" key="2">
    <source>
        <dbReference type="EMBL" id="TQF08139.1"/>
    </source>
</evidence>
<organism evidence="2 3">
    <name type="scientific">Myxococcus llanfairpwllgwyngyllgogerychwyrndrobwllllantysiliogogogochensis</name>
    <dbReference type="NCBI Taxonomy" id="2590453"/>
    <lineage>
        <taxon>Bacteria</taxon>
        <taxon>Pseudomonadati</taxon>
        <taxon>Myxococcota</taxon>
        <taxon>Myxococcia</taxon>
        <taxon>Myxococcales</taxon>
        <taxon>Cystobacterineae</taxon>
        <taxon>Myxococcaceae</taxon>
        <taxon>Myxococcus</taxon>
    </lineage>
</organism>
<gene>
    <name evidence="2" type="ORF">FJV41_51515</name>
</gene>
<evidence type="ECO:0000313" key="3">
    <source>
        <dbReference type="Proteomes" id="UP000315369"/>
    </source>
</evidence>
<sequence>MRSISFVTLVLACGSGLAVQAQAQEPADDSLTLSGFGTVGLVDKTGAPRWGLIRSTAQKGAASDLSATIDSRLGAQIDWTHGNDWEAAVQGVLLH</sequence>
<feature type="chain" id="PRO_5022147138" evidence="1">
    <location>
        <begin position="24"/>
        <end position="95"/>
    </location>
</feature>
<proteinExistence type="predicted"/>
<feature type="non-terminal residue" evidence="2">
    <location>
        <position position="95"/>
    </location>
</feature>
<dbReference type="AlphaFoldDB" id="A0A540WGI9"/>
<reference evidence="2 3" key="1">
    <citation type="submission" date="2019-06" db="EMBL/GenBank/DDBJ databases">
        <authorList>
            <person name="Livingstone P."/>
            <person name="Whitworth D."/>
        </authorList>
    </citation>
    <scope>NUCLEOTIDE SEQUENCE [LARGE SCALE GENOMIC DNA]</scope>
    <source>
        <strain evidence="2 3">AM401</strain>
    </source>
</reference>
<dbReference type="RefSeq" id="WP_220138074.1">
    <property type="nucleotide sequence ID" value="NZ_VIFM01000966.1"/>
</dbReference>
<accession>A0A540WGI9</accession>
<comment type="caution">
    <text evidence="2">The sequence shown here is derived from an EMBL/GenBank/DDBJ whole genome shotgun (WGS) entry which is preliminary data.</text>
</comment>
<feature type="signal peptide" evidence="1">
    <location>
        <begin position="1"/>
        <end position="23"/>
    </location>
</feature>
<dbReference type="EMBL" id="VIFM01000966">
    <property type="protein sequence ID" value="TQF08139.1"/>
    <property type="molecule type" value="Genomic_DNA"/>
</dbReference>
<keyword evidence="3" id="KW-1185">Reference proteome</keyword>
<keyword evidence="1" id="KW-0732">Signal</keyword>
<dbReference type="Proteomes" id="UP000315369">
    <property type="component" value="Unassembled WGS sequence"/>
</dbReference>
<evidence type="ECO:0000256" key="1">
    <source>
        <dbReference type="SAM" id="SignalP"/>
    </source>
</evidence>